<evidence type="ECO:0000259" key="4">
    <source>
        <dbReference type="Pfam" id="PF15780"/>
    </source>
</evidence>
<feature type="signal peptide" evidence="3">
    <location>
        <begin position="1"/>
        <end position="32"/>
    </location>
</feature>
<dbReference type="eggNOG" id="COG3405">
    <property type="taxonomic scope" value="Bacteria"/>
</dbReference>
<proteinExistence type="predicted"/>
<dbReference type="HOGENOM" id="CLU_1346705_0_0_0"/>
<evidence type="ECO:0000313" key="5">
    <source>
        <dbReference type="EMBL" id="GAK55375.1"/>
    </source>
</evidence>
<dbReference type="InterPro" id="IPR006530">
    <property type="entry name" value="YD"/>
</dbReference>
<name>A0A0S6WA28_VECG1</name>
<evidence type="ECO:0000256" key="2">
    <source>
        <dbReference type="ARBA" id="ARBA00022490"/>
    </source>
</evidence>
<sequence length="203" mass="21033">MKMQPMTKLWKYCSLLTWLALTCLMAIVTVDAAQVTITYTYDTAGRLTGASYSSGKAIAYTYDANGNVTQRVTTIPVPEIHVKQGSTDLPSGGSYSFGSVNVGSSSAAITFTIQNLGDATLTLSGITKGGSHPTDFTVTQPASPVAAGGSTTFTVKFTPGATGARSATITIANNDSDESSYLINLSGTGATAPTGNSYLLWTK</sequence>
<dbReference type="Proteomes" id="UP000030661">
    <property type="component" value="Unassembled WGS sequence"/>
</dbReference>
<evidence type="ECO:0000256" key="3">
    <source>
        <dbReference type="SAM" id="SignalP"/>
    </source>
</evidence>
<dbReference type="STRING" id="1499967.U27_02208"/>
<evidence type="ECO:0000256" key="1">
    <source>
        <dbReference type="ARBA" id="ARBA00004496"/>
    </source>
</evidence>
<feature type="chain" id="PRO_5006631657" evidence="3">
    <location>
        <begin position="33"/>
        <end position="203"/>
    </location>
</feature>
<reference evidence="5 6" key="1">
    <citation type="journal article" date="2015" name="PeerJ">
        <title>First genomic representation of candidate bacterial phylum KSB3 points to enhanced environmental sensing as a trigger of wastewater bulking.</title>
        <authorList>
            <person name="Sekiguchi Y."/>
            <person name="Ohashi A."/>
            <person name="Parks D.H."/>
            <person name="Yamauchi T."/>
            <person name="Tyson G.W."/>
            <person name="Hugenholtz P."/>
        </authorList>
    </citation>
    <scope>NUCLEOTIDE SEQUENCE [LARGE SCALE GENOMIC DNA]</scope>
</reference>
<feature type="domain" description="Abnormal spindle-like microcephaly-associated protein ASH" evidence="4">
    <location>
        <begin position="96"/>
        <end position="176"/>
    </location>
</feature>
<dbReference type="NCBIfam" id="TIGR01643">
    <property type="entry name" value="YD_repeat_2x"/>
    <property type="match status" value="1"/>
</dbReference>
<dbReference type="AlphaFoldDB" id="A0A0S6WA28"/>
<dbReference type="InterPro" id="IPR013783">
    <property type="entry name" value="Ig-like_fold"/>
</dbReference>
<dbReference type="EMBL" id="DF820463">
    <property type="protein sequence ID" value="GAK55375.1"/>
    <property type="molecule type" value="Genomic_DNA"/>
</dbReference>
<gene>
    <name evidence="5" type="ORF">U27_02208</name>
</gene>
<dbReference type="InterPro" id="IPR031549">
    <property type="entry name" value="ASH"/>
</dbReference>
<comment type="subcellular location">
    <subcellularLocation>
        <location evidence="1">Cytoplasm</location>
    </subcellularLocation>
</comment>
<accession>A0A0S6WA28</accession>
<evidence type="ECO:0000313" key="6">
    <source>
        <dbReference type="Proteomes" id="UP000030661"/>
    </source>
</evidence>
<dbReference type="Pfam" id="PF15780">
    <property type="entry name" value="ASH"/>
    <property type="match status" value="1"/>
</dbReference>
<keyword evidence="3" id="KW-0732">Signal</keyword>
<dbReference type="GO" id="GO:0016798">
    <property type="term" value="F:hydrolase activity, acting on glycosyl bonds"/>
    <property type="evidence" value="ECO:0007669"/>
    <property type="project" value="UniProtKB-KW"/>
</dbReference>
<dbReference type="NCBIfam" id="NF012200">
    <property type="entry name" value="choice_anch_D"/>
    <property type="match status" value="1"/>
</dbReference>
<dbReference type="Gene3D" id="2.60.40.10">
    <property type="entry name" value="Immunoglobulins"/>
    <property type="match status" value="1"/>
</dbReference>
<dbReference type="Gene3D" id="2.180.10.10">
    <property type="entry name" value="RHS repeat-associated core"/>
    <property type="match status" value="1"/>
</dbReference>
<keyword evidence="5" id="KW-0378">Hydrolase</keyword>
<dbReference type="GO" id="GO:0005737">
    <property type="term" value="C:cytoplasm"/>
    <property type="evidence" value="ECO:0007669"/>
    <property type="project" value="UniProtKB-SubCell"/>
</dbReference>
<organism evidence="5 6">
    <name type="scientific">Vecturithrix granuli</name>
    <dbReference type="NCBI Taxonomy" id="1499967"/>
    <lineage>
        <taxon>Bacteria</taxon>
        <taxon>Candidatus Moduliflexota</taxon>
        <taxon>Candidatus Vecturitrichia</taxon>
        <taxon>Candidatus Vecturitrichales</taxon>
        <taxon>Candidatus Vecturitrichaceae</taxon>
        <taxon>Candidatus Vecturithrix</taxon>
    </lineage>
</organism>
<protein>
    <submittedName>
        <fullName evidence="5">CHU large protein| candidate b-glycosidase, glycoside hydrolase family 8 protein</fullName>
    </submittedName>
</protein>
<keyword evidence="2" id="KW-0963">Cytoplasm</keyword>
<keyword evidence="5" id="KW-0326">Glycosidase</keyword>
<keyword evidence="6" id="KW-1185">Reference proteome</keyword>